<keyword evidence="3" id="KW-1185">Reference proteome</keyword>
<evidence type="ECO:0000313" key="3">
    <source>
        <dbReference type="Proteomes" id="UP000016934"/>
    </source>
</evidence>
<dbReference type="GeneID" id="19135260"/>
<gene>
    <name evidence="2" type="ORF">COCSADRAFT_253230</name>
</gene>
<dbReference type="HOGENOM" id="CLU_2003731_0_0_1"/>
<dbReference type="AlphaFoldDB" id="M2SSC3"/>
<sequence length="124" mass="13614">MLAVLWERGRHGRTAGGRRLLQRRGRKARRRAGEGREGGGGRREVLIGRGWWRGVAWCRRLLWQLETETAMRSAARREGAGTDNEQRRRRAAARAATATEATAGPRAAKAACGREQAAGQGVGE</sequence>
<feature type="compositionally biased region" description="Basic and acidic residues" evidence="1">
    <location>
        <begin position="31"/>
        <end position="42"/>
    </location>
</feature>
<protein>
    <submittedName>
        <fullName evidence="2">Uncharacterized protein</fullName>
    </submittedName>
</protein>
<dbReference type="Proteomes" id="UP000016934">
    <property type="component" value="Unassembled WGS sequence"/>
</dbReference>
<evidence type="ECO:0000256" key="1">
    <source>
        <dbReference type="SAM" id="MobiDB-lite"/>
    </source>
</evidence>
<reference evidence="2 3" key="1">
    <citation type="journal article" date="2012" name="PLoS Pathog.">
        <title>Diverse lifestyles and strategies of plant pathogenesis encoded in the genomes of eighteen Dothideomycetes fungi.</title>
        <authorList>
            <person name="Ohm R.A."/>
            <person name="Feau N."/>
            <person name="Henrissat B."/>
            <person name="Schoch C.L."/>
            <person name="Horwitz B.A."/>
            <person name="Barry K.W."/>
            <person name="Condon B.J."/>
            <person name="Copeland A.C."/>
            <person name="Dhillon B."/>
            <person name="Glaser F."/>
            <person name="Hesse C.N."/>
            <person name="Kosti I."/>
            <person name="LaButti K."/>
            <person name="Lindquist E.A."/>
            <person name="Lucas S."/>
            <person name="Salamov A.A."/>
            <person name="Bradshaw R.E."/>
            <person name="Ciuffetti L."/>
            <person name="Hamelin R.C."/>
            <person name="Kema G.H.J."/>
            <person name="Lawrence C."/>
            <person name="Scott J.A."/>
            <person name="Spatafora J.W."/>
            <person name="Turgeon B.G."/>
            <person name="de Wit P.J.G.M."/>
            <person name="Zhong S."/>
            <person name="Goodwin S.B."/>
            <person name="Grigoriev I.V."/>
        </authorList>
    </citation>
    <scope>NUCLEOTIDE SEQUENCE [LARGE SCALE GENOMIC DNA]</scope>
    <source>
        <strain evidence="3">ND90Pr / ATCC 201652</strain>
    </source>
</reference>
<organism evidence="2 3">
    <name type="scientific">Cochliobolus sativus (strain ND90Pr / ATCC 201652)</name>
    <name type="common">Common root rot and spot blotch fungus</name>
    <name type="synonym">Bipolaris sorokiniana</name>
    <dbReference type="NCBI Taxonomy" id="665912"/>
    <lineage>
        <taxon>Eukaryota</taxon>
        <taxon>Fungi</taxon>
        <taxon>Dikarya</taxon>
        <taxon>Ascomycota</taxon>
        <taxon>Pezizomycotina</taxon>
        <taxon>Dothideomycetes</taxon>
        <taxon>Pleosporomycetidae</taxon>
        <taxon>Pleosporales</taxon>
        <taxon>Pleosporineae</taxon>
        <taxon>Pleosporaceae</taxon>
        <taxon>Bipolaris</taxon>
    </lineage>
</organism>
<feature type="compositionally biased region" description="Basic and acidic residues" evidence="1">
    <location>
        <begin position="75"/>
        <end position="86"/>
    </location>
</feature>
<accession>M2SSC3</accession>
<feature type="region of interest" description="Disordered" evidence="1">
    <location>
        <begin position="71"/>
        <end position="124"/>
    </location>
</feature>
<dbReference type="RefSeq" id="XP_007704714.1">
    <property type="nucleotide sequence ID" value="XM_007706524.1"/>
</dbReference>
<dbReference type="EMBL" id="KB445652">
    <property type="protein sequence ID" value="EMD59722.1"/>
    <property type="molecule type" value="Genomic_DNA"/>
</dbReference>
<feature type="compositionally biased region" description="Low complexity" evidence="1">
    <location>
        <begin position="93"/>
        <end position="111"/>
    </location>
</feature>
<name>M2SSC3_COCSN</name>
<proteinExistence type="predicted"/>
<dbReference type="KEGG" id="bsc:COCSADRAFT_253230"/>
<reference evidence="3" key="2">
    <citation type="journal article" date="2013" name="PLoS Genet.">
        <title>Comparative genome structure, secondary metabolite, and effector coding capacity across Cochliobolus pathogens.</title>
        <authorList>
            <person name="Condon B.J."/>
            <person name="Leng Y."/>
            <person name="Wu D."/>
            <person name="Bushley K.E."/>
            <person name="Ohm R.A."/>
            <person name="Otillar R."/>
            <person name="Martin J."/>
            <person name="Schackwitz W."/>
            <person name="Grimwood J."/>
            <person name="MohdZainudin N."/>
            <person name="Xue C."/>
            <person name="Wang R."/>
            <person name="Manning V.A."/>
            <person name="Dhillon B."/>
            <person name="Tu Z.J."/>
            <person name="Steffenson B.J."/>
            <person name="Salamov A."/>
            <person name="Sun H."/>
            <person name="Lowry S."/>
            <person name="LaButti K."/>
            <person name="Han J."/>
            <person name="Copeland A."/>
            <person name="Lindquist E."/>
            <person name="Barry K."/>
            <person name="Schmutz J."/>
            <person name="Baker S.E."/>
            <person name="Ciuffetti L.M."/>
            <person name="Grigoriev I.V."/>
            <person name="Zhong S."/>
            <person name="Turgeon B.G."/>
        </authorList>
    </citation>
    <scope>NUCLEOTIDE SEQUENCE [LARGE SCALE GENOMIC DNA]</scope>
    <source>
        <strain evidence="3">ND90Pr / ATCC 201652</strain>
    </source>
</reference>
<feature type="region of interest" description="Disordered" evidence="1">
    <location>
        <begin position="23"/>
        <end position="42"/>
    </location>
</feature>
<evidence type="ECO:0000313" key="2">
    <source>
        <dbReference type="EMBL" id="EMD59722.1"/>
    </source>
</evidence>